<sequence length="194" mass="21363">MTYCNASSQPTMLKDSLSATASQSIPSKCWSQWTVGFYTRHLTTYRTSITHQFGYYFLWAKTSVGSALSDFMDIEIGNGNAFLYCKSMKSDTGSAIVTCTQITLISIALEFWDLHYTLIAPVGFYTATASQLGMERDQIAFGDWEVPRDCVVLKESLAIIPRAVGPGGSSRESDIVVTTSKTGIEAAMPNTWKM</sequence>
<proteinExistence type="predicted"/>
<organism evidence="1 2">
    <name type="scientific">Botrytis fragariae</name>
    <dbReference type="NCBI Taxonomy" id="1964551"/>
    <lineage>
        <taxon>Eukaryota</taxon>
        <taxon>Fungi</taxon>
        <taxon>Dikarya</taxon>
        <taxon>Ascomycota</taxon>
        <taxon>Pezizomycotina</taxon>
        <taxon>Leotiomycetes</taxon>
        <taxon>Helotiales</taxon>
        <taxon>Sclerotiniaceae</taxon>
        <taxon>Botrytis</taxon>
    </lineage>
</organism>
<dbReference type="Proteomes" id="UP000531561">
    <property type="component" value="Unassembled WGS sequence"/>
</dbReference>
<evidence type="ECO:0000313" key="1">
    <source>
        <dbReference type="EMBL" id="KAF5878880.1"/>
    </source>
</evidence>
<protein>
    <submittedName>
        <fullName evidence="1">Uncharacterized protein</fullName>
    </submittedName>
</protein>
<reference evidence="1 2" key="1">
    <citation type="journal article" date="2020" name="Phytopathology">
        <title>A high-quality genome resource of Botrytis fragariae, a new and rapidly spreading fungal pathogen causing strawberry gray mold in the U.S.A.</title>
        <authorList>
            <person name="Wu Y."/>
            <person name="Saski C.A."/>
            <person name="Schnabel G."/>
            <person name="Xiao S."/>
            <person name="Hu M."/>
        </authorList>
    </citation>
    <scope>NUCLEOTIDE SEQUENCE [LARGE SCALE GENOMIC DNA]</scope>
    <source>
        <strain evidence="1 2">BVB16</strain>
    </source>
</reference>
<dbReference type="GeneID" id="59255183"/>
<evidence type="ECO:0000313" key="2">
    <source>
        <dbReference type="Proteomes" id="UP000531561"/>
    </source>
</evidence>
<dbReference type="RefSeq" id="XP_037197824.1">
    <property type="nucleotide sequence ID" value="XM_037331491.1"/>
</dbReference>
<comment type="caution">
    <text evidence="1">The sequence shown here is derived from an EMBL/GenBank/DDBJ whole genome shotgun (WGS) entry which is preliminary data.</text>
</comment>
<name>A0A8H6ENY1_9HELO</name>
<keyword evidence="2" id="KW-1185">Reference proteome</keyword>
<dbReference type="AlphaFoldDB" id="A0A8H6ENY1"/>
<dbReference type="EMBL" id="JABFCT010000002">
    <property type="protein sequence ID" value="KAF5878880.1"/>
    <property type="molecule type" value="Genomic_DNA"/>
</dbReference>
<dbReference type="OrthoDB" id="5087969at2759"/>
<gene>
    <name evidence="1" type="ORF">Bfra_001051</name>
</gene>
<accession>A0A8H6ENY1</accession>